<keyword evidence="4" id="KW-0862">Zinc</keyword>
<evidence type="ECO:0000256" key="3">
    <source>
        <dbReference type="ARBA" id="ARBA00022801"/>
    </source>
</evidence>
<dbReference type="InterPro" id="IPR006680">
    <property type="entry name" value="Amidohydro-rel"/>
</dbReference>
<dbReference type="OrthoDB" id="194468at2759"/>
<dbReference type="GO" id="GO:0005829">
    <property type="term" value="C:cytosol"/>
    <property type="evidence" value="ECO:0007669"/>
    <property type="project" value="TreeGrafter"/>
</dbReference>
<dbReference type="GO" id="GO:0008270">
    <property type="term" value="F:zinc ion binding"/>
    <property type="evidence" value="ECO:0007669"/>
    <property type="project" value="TreeGrafter"/>
</dbReference>
<dbReference type="Gene3D" id="3.20.20.140">
    <property type="entry name" value="Metal-dependent hydrolases"/>
    <property type="match status" value="1"/>
</dbReference>
<dbReference type="SUPFAM" id="SSF51556">
    <property type="entry name" value="Metallo-dependent hydrolases"/>
    <property type="match status" value="1"/>
</dbReference>
<dbReference type="EMBL" id="GL436268">
    <property type="protein sequence ID" value="EFN72159.1"/>
    <property type="molecule type" value="Genomic_DNA"/>
</dbReference>
<dbReference type="PANTHER" id="PTHR11271:SF6">
    <property type="entry name" value="GUANINE DEAMINASE"/>
    <property type="match status" value="1"/>
</dbReference>
<evidence type="ECO:0000256" key="4">
    <source>
        <dbReference type="ARBA" id="ARBA00022833"/>
    </source>
</evidence>
<protein>
    <submittedName>
        <fullName evidence="6">Guanine deaminase</fullName>
    </submittedName>
</protein>
<dbReference type="InterPro" id="IPR011059">
    <property type="entry name" value="Metal-dep_hydrolase_composite"/>
</dbReference>
<dbReference type="AlphaFoldDB" id="E2A330"/>
<dbReference type="PANTHER" id="PTHR11271">
    <property type="entry name" value="GUANINE DEAMINASE"/>
    <property type="match status" value="1"/>
</dbReference>
<gene>
    <name evidence="6" type="ORF">EAG_06050</name>
</gene>
<evidence type="ECO:0000313" key="6">
    <source>
        <dbReference type="EMBL" id="EFN72159.1"/>
    </source>
</evidence>
<evidence type="ECO:0000256" key="2">
    <source>
        <dbReference type="ARBA" id="ARBA00022723"/>
    </source>
</evidence>
<dbReference type="Pfam" id="PF01979">
    <property type="entry name" value="Amidohydro_1"/>
    <property type="match status" value="1"/>
</dbReference>
<feature type="domain" description="Amidohydrolase-related" evidence="5">
    <location>
        <begin position="4"/>
        <end position="145"/>
    </location>
</feature>
<dbReference type="InParanoid" id="E2A330"/>
<dbReference type="STRING" id="104421.E2A330"/>
<evidence type="ECO:0000313" key="7">
    <source>
        <dbReference type="Proteomes" id="UP000000311"/>
    </source>
</evidence>
<dbReference type="InterPro" id="IPR032466">
    <property type="entry name" value="Metal_Hydrolase"/>
</dbReference>
<dbReference type="Gene3D" id="2.30.40.10">
    <property type="entry name" value="Urease, subunit C, domain 1"/>
    <property type="match status" value="1"/>
</dbReference>
<keyword evidence="2" id="KW-0479">Metal-binding</keyword>
<keyword evidence="7" id="KW-1185">Reference proteome</keyword>
<dbReference type="InterPro" id="IPR051607">
    <property type="entry name" value="Metallo-dep_hydrolases"/>
</dbReference>
<accession>E2A330</accession>
<name>E2A330_CAMFO</name>
<dbReference type="OMA" id="IAGNHAC"/>
<dbReference type="GO" id="GO:0008892">
    <property type="term" value="F:guanine deaminase activity"/>
    <property type="evidence" value="ECO:0007669"/>
    <property type="project" value="TreeGrafter"/>
</dbReference>
<organism evidence="7">
    <name type="scientific">Camponotus floridanus</name>
    <name type="common">Florida carpenter ant</name>
    <dbReference type="NCBI Taxonomy" id="104421"/>
    <lineage>
        <taxon>Eukaryota</taxon>
        <taxon>Metazoa</taxon>
        <taxon>Ecdysozoa</taxon>
        <taxon>Arthropoda</taxon>
        <taxon>Hexapoda</taxon>
        <taxon>Insecta</taxon>
        <taxon>Pterygota</taxon>
        <taxon>Neoptera</taxon>
        <taxon>Endopterygota</taxon>
        <taxon>Hymenoptera</taxon>
        <taxon>Apocrita</taxon>
        <taxon>Aculeata</taxon>
        <taxon>Formicoidea</taxon>
        <taxon>Formicidae</taxon>
        <taxon>Formicinae</taxon>
        <taxon>Camponotus</taxon>
    </lineage>
</organism>
<dbReference type="UniPathway" id="UPA00603">
    <property type="reaction ID" value="UER00660"/>
</dbReference>
<proteinExistence type="predicted"/>
<keyword evidence="3" id="KW-0378">Hydrolase</keyword>
<comment type="cofactor">
    <cofactor evidence="1">
        <name>Zn(2+)</name>
        <dbReference type="ChEBI" id="CHEBI:29105"/>
    </cofactor>
</comment>
<feature type="non-terminal residue" evidence="6">
    <location>
        <position position="1"/>
    </location>
</feature>
<dbReference type="Proteomes" id="UP000000311">
    <property type="component" value="Unassembled WGS sequence"/>
</dbReference>
<reference evidence="6 7" key="1">
    <citation type="journal article" date="2010" name="Science">
        <title>Genomic comparison of the ants Camponotus floridanus and Harpegnathos saltator.</title>
        <authorList>
            <person name="Bonasio R."/>
            <person name="Zhang G."/>
            <person name="Ye C."/>
            <person name="Mutti N.S."/>
            <person name="Fang X."/>
            <person name="Qin N."/>
            <person name="Donahue G."/>
            <person name="Yang P."/>
            <person name="Li Q."/>
            <person name="Li C."/>
            <person name="Zhang P."/>
            <person name="Huang Z."/>
            <person name="Berger S.L."/>
            <person name="Reinberg D."/>
            <person name="Wang J."/>
            <person name="Liebig J."/>
        </authorList>
    </citation>
    <scope>NUCLEOTIDE SEQUENCE [LARGE SCALE GENOMIC DNA]</scope>
    <source>
        <strain evidence="7">C129</strain>
    </source>
</reference>
<evidence type="ECO:0000256" key="1">
    <source>
        <dbReference type="ARBA" id="ARBA00001947"/>
    </source>
</evidence>
<dbReference type="GO" id="GO:0006147">
    <property type="term" value="P:guanine catabolic process"/>
    <property type="evidence" value="ECO:0007669"/>
    <property type="project" value="UniProtKB-UniPathway"/>
</dbReference>
<evidence type="ECO:0000259" key="5">
    <source>
        <dbReference type="Pfam" id="PF01979"/>
    </source>
</evidence>
<sequence>TLIHHPSSNINLKNGLCDVRRLKANNIDVGLGTDVSAGSSYSILDEMRSALHVSNSLHLTRHNYVPLDYKDVFSMATLGNAKALSIEDKIGNLMSGKEFDALVIDLEAGNSLLDNFREYTLEEKLQRFIYSGNDNNIVSVYVKGRKIK</sequence>